<evidence type="ECO:0000256" key="1">
    <source>
        <dbReference type="ARBA" id="ARBA00004651"/>
    </source>
</evidence>
<dbReference type="Gene3D" id="1.10.3720.10">
    <property type="entry name" value="MetI-like"/>
    <property type="match status" value="1"/>
</dbReference>
<dbReference type="PANTHER" id="PTHR43744">
    <property type="entry name" value="ABC TRANSPORTER PERMEASE PROTEIN MG189-RELATED-RELATED"/>
    <property type="match status" value="1"/>
</dbReference>
<evidence type="ECO:0000256" key="4">
    <source>
        <dbReference type="ARBA" id="ARBA00022692"/>
    </source>
</evidence>
<dbReference type="HOGENOM" id="CLU_016047_1_1_12"/>
<dbReference type="InterPro" id="IPR000515">
    <property type="entry name" value="MetI-like"/>
</dbReference>
<evidence type="ECO:0000256" key="5">
    <source>
        <dbReference type="ARBA" id="ARBA00022989"/>
    </source>
</evidence>
<dbReference type="GO" id="GO:0005886">
    <property type="term" value="C:plasma membrane"/>
    <property type="evidence" value="ECO:0007669"/>
    <property type="project" value="UniProtKB-SubCell"/>
</dbReference>
<dbReference type="Pfam" id="PF00528">
    <property type="entry name" value="BPD_transp_1"/>
    <property type="match status" value="1"/>
</dbReference>
<dbReference type="SUPFAM" id="SSF161098">
    <property type="entry name" value="MetI-like"/>
    <property type="match status" value="1"/>
</dbReference>
<evidence type="ECO:0000256" key="6">
    <source>
        <dbReference type="ARBA" id="ARBA00023136"/>
    </source>
</evidence>
<evidence type="ECO:0000313" key="10">
    <source>
        <dbReference type="Proteomes" id="UP000000503"/>
    </source>
</evidence>
<dbReference type="RefSeq" id="WP_013967691.1">
    <property type="nucleotide sequence ID" value="NC_015732.1"/>
</dbReference>
<feature type="transmembrane region" description="Helical" evidence="7">
    <location>
        <begin position="121"/>
        <end position="145"/>
    </location>
</feature>
<keyword evidence="6 7" id="KW-0472">Membrane</keyword>
<evidence type="ECO:0000256" key="7">
    <source>
        <dbReference type="RuleBase" id="RU363032"/>
    </source>
</evidence>
<dbReference type="eggNOG" id="COG0395">
    <property type="taxonomic scope" value="Bacteria"/>
</dbReference>
<feature type="domain" description="ABC transmembrane type-1" evidence="8">
    <location>
        <begin position="86"/>
        <end position="275"/>
    </location>
</feature>
<dbReference type="GO" id="GO:0055085">
    <property type="term" value="P:transmembrane transport"/>
    <property type="evidence" value="ECO:0007669"/>
    <property type="project" value="InterPro"/>
</dbReference>
<evidence type="ECO:0000256" key="2">
    <source>
        <dbReference type="ARBA" id="ARBA00022448"/>
    </source>
</evidence>
<proteinExistence type="inferred from homology"/>
<keyword evidence="5 7" id="KW-1133">Transmembrane helix</keyword>
<protein>
    <submittedName>
        <fullName evidence="9">ABC-type transporter, integral membrane subunit</fullName>
    </submittedName>
</protein>
<evidence type="ECO:0000256" key="3">
    <source>
        <dbReference type="ARBA" id="ARBA00022475"/>
    </source>
</evidence>
<organism evidence="9 10">
    <name type="scientific">Gracilinema caldarium (strain ATCC 51460 / DSM 7334 / H1)</name>
    <name type="common">Treponema caldarium</name>
    <dbReference type="NCBI Taxonomy" id="744872"/>
    <lineage>
        <taxon>Bacteria</taxon>
        <taxon>Pseudomonadati</taxon>
        <taxon>Spirochaetota</taxon>
        <taxon>Spirochaetia</taxon>
        <taxon>Spirochaetales</taxon>
        <taxon>Breznakiellaceae</taxon>
        <taxon>Gracilinema</taxon>
    </lineage>
</organism>
<keyword evidence="2 7" id="KW-0813">Transport</keyword>
<evidence type="ECO:0000313" key="9">
    <source>
        <dbReference type="EMBL" id="AEJ18378.1"/>
    </source>
</evidence>
<keyword evidence="10" id="KW-1185">Reference proteome</keyword>
<comment type="similarity">
    <text evidence="7">Belongs to the binding-protein-dependent transport system permease family.</text>
</comment>
<dbReference type="Proteomes" id="UP000000503">
    <property type="component" value="Chromosome"/>
</dbReference>
<dbReference type="InterPro" id="IPR035906">
    <property type="entry name" value="MetI-like_sf"/>
</dbReference>
<comment type="subcellular location">
    <subcellularLocation>
        <location evidence="1 7">Cell membrane</location>
        <topology evidence="1 7">Multi-pass membrane protein</topology>
    </subcellularLocation>
</comment>
<reference evidence="10" key="1">
    <citation type="journal article" date="2013" name="Stand. Genomic Sci.">
        <title>Genome sequence of the thermophilic fresh-water bacterium Spirochaeta caldaria type strain (H1(T)), reclassification of Spirochaeta caldaria, Spirochaeta stenostrepta, and Spirochaeta zuelzerae in the genus Treponema as Treponema caldaria comb. nov., Treponema stenostrepta comb. nov., and Treponema zuelzerae comb. nov., and emendation of the genus Treponema.</title>
        <authorList>
            <person name="Abt B."/>
            <person name="Goker M."/>
            <person name="Scheuner C."/>
            <person name="Han C."/>
            <person name="Lu M."/>
            <person name="Misra M."/>
            <person name="Lapidus A."/>
            <person name="Nolan M."/>
            <person name="Lucas S."/>
            <person name="Hammon N."/>
            <person name="Deshpande S."/>
            <person name="Cheng J.F."/>
            <person name="Tapia R."/>
            <person name="Goodwin L.A."/>
            <person name="Pitluck S."/>
            <person name="Liolios K."/>
            <person name="Pagani I."/>
            <person name="Ivanova N."/>
            <person name="Mavromatis K."/>
            <person name="Mikhailova N."/>
            <person name="Huntemann M."/>
            <person name="Pati A."/>
            <person name="Chen A."/>
            <person name="Palaniappan K."/>
            <person name="Land M."/>
            <person name="Hauser L."/>
            <person name="Jeffries C.D."/>
            <person name="Rohde M."/>
            <person name="Spring S."/>
            <person name="Gronow S."/>
            <person name="Detter J.C."/>
            <person name="Bristow J."/>
            <person name="Eisen J.A."/>
            <person name="Markowitz V."/>
            <person name="Hugenholtz P."/>
            <person name="Kyrpides N.C."/>
            <person name="Woyke T."/>
            <person name="Klenk H.P."/>
        </authorList>
    </citation>
    <scope>NUCLEOTIDE SEQUENCE</scope>
    <source>
        <strain evidence="10">ATCC 51460 / DSM 7334 / H1</strain>
    </source>
</reference>
<dbReference type="KEGG" id="scd:Spica_0210"/>
<feature type="transmembrane region" description="Helical" evidence="7">
    <location>
        <begin position="196"/>
        <end position="217"/>
    </location>
</feature>
<accession>F8EYE6</accession>
<keyword evidence="4 7" id="KW-0812">Transmembrane</keyword>
<dbReference type="PROSITE" id="PS50928">
    <property type="entry name" value="ABC_TM1"/>
    <property type="match status" value="1"/>
</dbReference>
<feature type="transmembrane region" description="Helical" evidence="7">
    <location>
        <begin position="86"/>
        <end position="109"/>
    </location>
</feature>
<evidence type="ECO:0000259" key="8">
    <source>
        <dbReference type="PROSITE" id="PS50928"/>
    </source>
</evidence>
<dbReference type="PANTHER" id="PTHR43744:SF12">
    <property type="entry name" value="ABC TRANSPORTER PERMEASE PROTEIN MG189-RELATED"/>
    <property type="match status" value="1"/>
</dbReference>
<dbReference type="STRING" id="744872.Spica_0210"/>
<dbReference type="CDD" id="cd06261">
    <property type="entry name" value="TM_PBP2"/>
    <property type="match status" value="1"/>
</dbReference>
<feature type="transmembrane region" description="Helical" evidence="7">
    <location>
        <begin position="256"/>
        <end position="280"/>
    </location>
</feature>
<sequence>MTSKAMSLKSSKMQVSYGIDILIRFFLLLFAVIVLVPLVFMFTASFMPSSEITQMPYRWIPSKIAWRNFYRALAGNDRNFLYIRNILNSLFVSVTVAFTTVILSSITGYSLAKFKFKGKSIVFMGIMMTMMIPFETIMVPMYMVALNLGMQNSYQGLIVPFMMNAFGVFLMRQYLQTFPLDIIDAARIDGCSEPRIFRSIVLVNSGPAVASLAILTFRQQWDNLMWPLMIAQDKKFKTIPTYIVSFAEEKLSDEGAMMAAALIASIPVIIMFLTLSKYFVGGSSVYSSGKE</sequence>
<dbReference type="EMBL" id="CP002868">
    <property type="protein sequence ID" value="AEJ18378.1"/>
    <property type="molecule type" value="Genomic_DNA"/>
</dbReference>
<feature type="transmembrane region" description="Helical" evidence="7">
    <location>
        <begin position="157"/>
        <end position="175"/>
    </location>
</feature>
<keyword evidence="3" id="KW-1003">Cell membrane</keyword>
<dbReference type="AlphaFoldDB" id="F8EYE6"/>
<feature type="transmembrane region" description="Helical" evidence="7">
    <location>
        <begin position="21"/>
        <end position="47"/>
    </location>
</feature>
<gene>
    <name evidence="9" type="ordered locus">Spica_0210</name>
</gene>
<name>F8EYE6_GRAC1</name>